<dbReference type="EMBL" id="MK072136">
    <property type="protein sequence ID" value="AYV79209.1"/>
    <property type="molecule type" value="Genomic_DNA"/>
</dbReference>
<name>A0A3G5A133_9VIRU</name>
<gene>
    <name evidence="1" type="ORF">Faunusvirus5_18</name>
</gene>
<organism evidence="1">
    <name type="scientific">Faunusvirus sp</name>
    <dbReference type="NCBI Taxonomy" id="2487766"/>
    <lineage>
        <taxon>Viruses</taxon>
        <taxon>Varidnaviria</taxon>
        <taxon>Bamfordvirae</taxon>
        <taxon>Nucleocytoviricota</taxon>
        <taxon>Megaviricetes</taxon>
        <taxon>Imitervirales</taxon>
        <taxon>Mimiviridae</taxon>
    </lineage>
</organism>
<evidence type="ECO:0000313" key="1">
    <source>
        <dbReference type="EMBL" id="AYV79209.1"/>
    </source>
</evidence>
<dbReference type="Gene3D" id="1.25.40.20">
    <property type="entry name" value="Ankyrin repeat-containing domain"/>
    <property type="match status" value="1"/>
</dbReference>
<proteinExistence type="predicted"/>
<sequence length="218" mass="24702">MSNHQNNDISQYNDLLTLMHNYSISTDENIENECVRFINDNKNCYKTNTNHILLVAIVRGFNTVAGVIINETDLDTLNKHANSSCTLLQTACYYSESVIAHALIDRGVNLDTQTAITEAAILTACKRGMIDVALKIFDKGCDLSVVDYNGNDIYDCCNTYVYSVAQKRKYYTACNISKEIGGHIRNRYIKCLSQTVDHNFDNIIYTKYLIDEICSYII</sequence>
<reference evidence="1" key="1">
    <citation type="submission" date="2018-10" db="EMBL/GenBank/DDBJ databases">
        <title>Hidden diversity of soil giant viruses.</title>
        <authorList>
            <person name="Schulz F."/>
            <person name="Alteio L."/>
            <person name="Goudeau D."/>
            <person name="Ryan E.M."/>
            <person name="Malmstrom R.R."/>
            <person name="Blanchard J."/>
            <person name="Woyke T."/>
        </authorList>
    </citation>
    <scope>NUCLEOTIDE SEQUENCE</scope>
    <source>
        <strain evidence="1">FNV1</strain>
    </source>
</reference>
<accession>A0A3G5A133</accession>
<dbReference type="SUPFAM" id="SSF48403">
    <property type="entry name" value="Ankyrin repeat"/>
    <property type="match status" value="1"/>
</dbReference>
<protein>
    <submittedName>
        <fullName evidence="1">Uncharacterized protein</fullName>
    </submittedName>
</protein>
<dbReference type="InterPro" id="IPR036770">
    <property type="entry name" value="Ankyrin_rpt-contain_sf"/>
</dbReference>